<dbReference type="RefSeq" id="WP_229315989.1">
    <property type="nucleotide sequence ID" value="NZ_BARC01000004.1"/>
</dbReference>
<evidence type="ECO:0000256" key="5">
    <source>
        <dbReference type="ARBA" id="ARBA00023136"/>
    </source>
</evidence>
<feature type="transmembrane region" description="Helical" evidence="6">
    <location>
        <begin position="326"/>
        <end position="345"/>
    </location>
</feature>
<evidence type="ECO:0000256" key="1">
    <source>
        <dbReference type="ARBA" id="ARBA00004141"/>
    </source>
</evidence>
<dbReference type="InterPro" id="IPR004840">
    <property type="entry name" value="Amino_acid_permease_CS"/>
</dbReference>
<dbReference type="PROSITE" id="PS00218">
    <property type="entry name" value="AMINO_ACID_PERMEASE_1"/>
    <property type="match status" value="1"/>
</dbReference>
<feature type="transmembrane region" description="Helical" evidence="6">
    <location>
        <begin position="413"/>
        <end position="431"/>
    </location>
</feature>
<feature type="transmembrane region" description="Helical" evidence="6">
    <location>
        <begin position="277"/>
        <end position="299"/>
    </location>
</feature>
<feature type="transmembrane region" description="Helical" evidence="6">
    <location>
        <begin position="388"/>
        <end position="407"/>
    </location>
</feature>
<keyword evidence="5 6" id="KW-0472">Membrane</keyword>
<keyword evidence="2" id="KW-0813">Transport</keyword>
<organism evidence="8 9">
    <name type="scientific">Gluconobacter wancherniae NBRC 103581</name>
    <dbReference type="NCBI Taxonomy" id="656744"/>
    <lineage>
        <taxon>Bacteria</taxon>
        <taxon>Pseudomonadati</taxon>
        <taxon>Pseudomonadota</taxon>
        <taxon>Alphaproteobacteria</taxon>
        <taxon>Acetobacterales</taxon>
        <taxon>Acetobacteraceae</taxon>
        <taxon>Gluconobacter</taxon>
    </lineage>
</organism>
<comment type="caution">
    <text evidence="8">The sequence shown here is derived from an EMBL/GenBank/DDBJ whole genome shotgun (WGS) entry which is preliminary data.</text>
</comment>
<dbReference type="GO" id="GO:0006865">
    <property type="term" value="P:amino acid transport"/>
    <property type="evidence" value="ECO:0007669"/>
    <property type="project" value="InterPro"/>
</dbReference>
<sequence>MNTPTSPLKSRHITMIGLGGAIGAGLFVGSSSSISQAGPAVIFSFLATSILVFLVMRMLGEMVIAKPGRGSFVEYIRAGNGDKAAFVSGWLYWFFWVSVVGSEAISGAVIMDAWVPIPIWILAILIVSFLFIINMGAVHIFGEVEFWLSSIKVLSIILFIIVCSGYLLVKLFYHSTSNLTVSANFEIFPMGFSAAIAAIPSALFTMLGAELGTVAAGESDAPQQEIARVTRGIGIRISIFYLASLLLILLIVPWQSIKSGYSPFVSTLEIIGIPGTSFIMNCVVLAAILSCLNSSMYITSRVLHELSSKGDAPQILMAQSRYGTPTAALVFSAIFGIIIAFSSIISPNIMFSFIINCSGGVVLIVYGMIAIAHFYLRNERKKPKNNYFLINFGVVIAIFFVFLVMMFSDEQRLIAISSIGTAILFLLIAMARKIIWCKN</sequence>
<gene>
    <name evidence="8" type="ORF">GWA01_09060</name>
</gene>
<comment type="subcellular location">
    <subcellularLocation>
        <location evidence="1">Membrane</location>
        <topology evidence="1">Multi-pass membrane protein</topology>
    </subcellularLocation>
</comment>
<feature type="transmembrane region" description="Helical" evidence="6">
    <location>
        <begin position="12"/>
        <end position="34"/>
    </location>
</feature>
<keyword evidence="9" id="KW-1185">Reference proteome</keyword>
<keyword evidence="4 6" id="KW-1133">Transmembrane helix</keyword>
<evidence type="ECO:0000259" key="7">
    <source>
        <dbReference type="Pfam" id="PF00324"/>
    </source>
</evidence>
<feature type="transmembrane region" description="Helical" evidence="6">
    <location>
        <begin position="40"/>
        <end position="59"/>
    </location>
</feature>
<dbReference type="InterPro" id="IPR004841">
    <property type="entry name" value="AA-permease/SLC12A_dom"/>
</dbReference>
<evidence type="ECO:0000256" key="6">
    <source>
        <dbReference type="SAM" id="Phobius"/>
    </source>
</evidence>
<dbReference type="Proteomes" id="UP000321230">
    <property type="component" value="Unassembled WGS sequence"/>
</dbReference>
<feature type="domain" description="Amino acid permease/ SLC12A" evidence="7">
    <location>
        <begin position="12"/>
        <end position="407"/>
    </location>
</feature>
<dbReference type="PANTHER" id="PTHR43495">
    <property type="entry name" value="GABA PERMEASE"/>
    <property type="match status" value="1"/>
</dbReference>
<dbReference type="EMBL" id="BJUZ01000001">
    <property type="protein sequence ID" value="GEK93136.1"/>
    <property type="molecule type" value="Genomic_DNA"/>
</dbReference>
<feature type="transmembrane region" description="Helical" evidence="6">
    <location>
        <begin position="117"/>
        <end position="141"/>
    </location>
</feature>
<evidence type="ECO:0000313" key="9">
    <source>
        <dbReference type="Proteomes" id="UP000321230"/>
    </source>
</evidence>
<evidence type="ECO:0000313" key="8">
    <source>
        <dbReference type="EMBL" id="GEK93136.1"/>
    </source>
</evidence>
<dbReference type="Gene3D" id="1.20.1740.10">
    <property type="entry name" value="Amino acid/polyamine transporter I"/>
    <property type="match status" value="1"/>
</dbReference>
<dbReference type="GO" id="GO:0055085">
    <property type="term" value="P:transmembrane transport"/>
    <property type="evidence" value="ECO:0007669"/>
    <property type="project" value="InterPro"/>
</dbReference>
<feature type="transmembrane region" description="Helical" evidence="6">
    <location>
        <begin position="193"/>
        <end position="216"/>
    </location>
</feature>
<proteinExistence type="predicted"/>
<evidence type="ECO:0000256" key="4">
    <source>
        <dbReference type="ARBA" id="ARBA00022989"/>
    </source>
</evidence>
<evidence type="ECO:0000256" key="3">
    <source>
        <dbReference type="ARBA" id="ARBA00022692"/>
    </source>
</evidence>
<name>A0A511AY91_9PROT</name>
<evidence type="ECO:0000256" key="2">
    <source>
        <dbReference type="ARBA" id="ARBA00022448"/>
    </source>
</evidence>
<dbReference type="PIRSF" id="PIRSF006060">
    <property type="entry name" value="AA_transporter"/>
    <property type="match status" value="1"/>
</dbReference>
<dbReference type="PANTHER" id="PTHR43495:SF5">
    <property type="entry name" value="GAMMA-AMINOBUTYRIC ACID PERMEASE"/>
    <property type="match status" value="1"/>
</dbReference>
<keyword evidence="3 6" id="KW-0812">Transmembrane</keyword>
<dbReference type="Pfam" id="PF00324">
    <property type="entry name" value="AA_permease"/>
    <property type="match status" value="1"/>
</dbReference>
<accession>A0A511AY91</accession>
<feature type="transmembrane region" description="Helical" evidence="6">
    <location>
        <begin position="351"/>
        <end position="376"/>
    </location>
</feature>
<protein>
    <submittedName>
        <fullName evidence="8">GABA permease</fullName>
    </submittedName>
</protein>
<dbReference type="FunFam" id="1.20.1740.10:FF:000001">
    <property type="entry name" value="Amino acid permease"/>
    <property type="match status" value="1"/>
</dbReference>
<feature type="transmembrane region" description="Helical" evidence="6">
    <location>
        <begin position="90"/>
        <end position="111"/>
    </location>
</feature>
<feature type="transmembrane region" description="Helical" evidence="6">
    <location>
        <begin position="237"/>
        <end position="257"/>
    </location>
</feature>
<dbReference type="GO" id="GO:0016020">
    <property type="term" value="C:membrane"/>
    <property type="evidence" value="ECO:0007669"/>
    <property type="project" value="UniProtKB-SubCell"/>
</dbReference>
<reference evidence="8 9" key="1">
    <citation type="submission" date="2019-07" db="EMBL/GenBank/DDBJ databases">
        <title>Whole genome shotgun sequence of Gluconobacter wancherniae NBRC 103581.</title>
        <authorList>
            <person name="Hosoyama A."/>
            <person name="Uohara A."/>
            <person name="Ohji S."/>
            <person name="Ichikawa N."/>
        </authorList>
    </citation>
    <scope>NUCLEOTIDE SEQUENCE [LARGE SCALE GENOMIC DNA]</scope>
    <source>
        <strain evidence="8 9">NBRC 103581</strain>
    </source>
</reference>
<dbReference type="AlphaFoldDB" id="A0A511AY91"/>
<feature type="transmembrane region" description="Helical" evidence="6">
    <location>
        <begin position="153"/>
        <end position="173"/>
    </location>
</feature>